<dbReference type="SUPFAM" id="SSF52540">
    <property type="entry name" value="P-loop containing nucleoside triphosphate hydrolases"/>
    <property type="match status" value="1"/>
</dbReference>
<dbReference type="PANTHER" id="PTHR32114:SF2">
    <property type="entry name" value="ABC TRANSPORTER ABCH.3"/>
    <property type="match status" value="1"/>
</dbReference>
<dbReference type="GO" id="GO:0016887">
    <property type="term" value="F:ATP hydrolysis activity"/>
    <property type="evidence" value="ECO:0007669"/>
    <property type="project" value="InterPro"/>
</dbReference>
<gene>
    <name evidence="3" type="ORF">DCC88_01065</name>
</gene>
<feature type="coiled-coil region" evidence="1">
    <location>
        <begin position="500"/>
        <end position="558"/>
    </location>
</feature>
<dbReference type="Pfam" id="PF13476">
    <property type="entry name" value="AAA_23"/>
    <property type="match status" value="1"/>
</dbReference>
<feature type="coiled-coil region" evidence="1">
    <location>
        <begin position="691"/>
        <end position="718"/>
    </location>
</feature>
<dbReference type="GO" id="GO:0006302">
    <property type="term" value="P:double-strand break repair"/>
    <property type="evidence" value="ECO:0007669"/>
    <property type="project" value="InterPro"/>
</dbReference>
<dbReference type="Gene3D" id="3.40.50.300">
    <property type="entry name" value="P-loop containing nucleotide triphosphate hydrolases"/>
    <property type="match status" value="2"/>
</dbReference>
<keyword evidence="1" id="KW-0175">Coiled coil</keyword>
<accession>A0A369KV64</accession>
<organism evidence="3 4">
    <name type="scientific">Spirobacillus cienkowskii</name>
    <dbReference type="NCBI Taxonomy" id="495820"/>
    <lineage>
        <taxon>Bacteria</taxon>
        <taxon>Pseudomonadati</taxon>
        <taxon>Bdellovibrionota</taxon>
        <taxon>Oligoflexia</taxon>
        <taxon>Silvanigrellales</taxon>
        <taxon>Spirobacillus</taxon>
    </lineage>
</organism>
<sequence>MKLLKVELENLNSLYGRHSVDFEKDLQGAPIFLIIGPTGAGKSTLMDAMSLALFGQTPRLTKGKSEKDLENDSRQVMSRGTYFAFSQLIFSKREDNKIVKYRVTWQCERAYKKPDGNFKDPRRILECFNEDLSDWEQLISDTRPKFYEPIFNKVLENLTVEDFKRMVLLAQGEFAAFLKANEEERAAILERITNTEIYKNIGKKASEKKKIIEEKYNEINIKINGINILSFEIENDYKNKKQSISDEIKILDEKAKSIDYEINWRVKENELQKKLSEAEKSYQEYLENLKNNQDFLNRLSQFKKFQKSIELYFQENENKEKIGKIEIEINNKNNEILSLKDIIIFIKSNINQLFDYLQNEKKNFEEKKYEIDKAKELRSIKNTLTEDFNKKLEKLKNLEIEKSSVFLNKEFHIKNLRIANESKKEFENVLKNELSFLLLNYKKFLLDFEKIKAHFESIKRDLIAHSIPFENPHDKLNDLRNLKDKYFSEKIQIEKFAFYIEDLSRRESEENSLVEKLKAAQQSLLNANVNYLSQKEIINNENSEVANLKNDVTKLSWKIELAYQRKHLLPGEECPLCGSYEHPYFEDMSYKKADMEIISQHEFLSQQLLEKENFQNSMLSNLLEFEKNVQFYTHEIKSVENQKNSLTNVIQDKKNIILSALNLDSYSASKKSSDYFYQIYNKLEIKNKEEIEKVNVEIKFLTEKIEEYNKNKELYIESKEKNNKFIAFKQDLNDLMLYLIPDFKIDLFEKSLVSHSEFEKIYVFEDKRYYEKYRTIENNISLYTNKLNEFEKEYVLIEKNIQDRSLEVDEIKNKINNITKNINNFFGGEDPIKIEDKLNKSIIEKQNKFDQEKTILAEKEKIFAVLNNQKENYFHQLVNYRENLSSIKALLDSEIVKFGNLPKEEILNFNLSEIQFIEYNNVYNKLEELRISTTETKQQRYFDLENHKNHYSLNFVNSTLNDLYNNKNILDSDIKDKLKELGEITNILFINEQNKKKIEDYQQQNLEIQQEFVLWNKMHQLIGINNGENFKKFAQILNLEELIFKANYHLYRFDKRYTLAPALDAENKPRLAFAIQDSYHANALRSFKTLSGGETFLVSLALALALSEYRSIKMPIETLLLDEGFGTLDPETLQVAIGALESLHANGTQVGIISHVDSLREAIGTRIVVQKIGNGHSLLRVELN</sequence>
<evidence type="ECO:0000313" key="4">
    <source>
        <dbReference type="Proteomes" id="UP000253934"/>
    </source>
</evidence>
<dbReference type="EMBL" id="QOVW01000004">
    <property type="protein sequence ID" value="RDB37250.1"/>
    <property type="molecule type" value="Genomic_DNA"/>
</dbReference>
<dbReference type="Pfam" id="PF13558">
    <property type="entry name" value="SbcC_Walker_B"/>
    <property type="match status" value="1"/>
</dbReference>
<dbReference type="Proteomes" id="UP000253934">
    <property type="component" value="Unassembled WGS sequence"/>
</dbReference>
<evidence type="ECO:0000313" key="3">
    <source>
        <dbReference type="EMBL" id="RDB37250.1"/>
    </source>
</evidence>
<dbReference type="PANTHER" id="PTHR32114">
    <property type="entry name" value="ABC TRANSPORTER ABCH.3"/>
    <property type="match status" value="1"/>
</dbReference>
<proteinExistence type="predicted"/>
<feature type="coiled-coil region" evidence="1">
    <location>
        <begin position="347"/>
        <end position="401"/>
    </location>
</feature>
<feature type="coiled-coil region" evidence="1">
    <location>
        <begin position="234"/>
        <end position="292"/>
    </location>
</feature>
<protein>
    <recommendedName>
        <fullName evidence="2">Rad50/SbcC-type AAA domain-containing protein</fullName>
    </recommendedName>
</protein>
<feature type="coiled-coil region" evidence="1">
    <location>
        <begin position="622"/>
        <end position="656"/>
    </location>
</feature>
<name>A0A369KV64_9BACT</name>
<feature type="coiled-coil region" evidence="1">
    <location>
        <begin position="773"/>
        <end position="821"/>
    </location>
</feature>
<dbReference type="InterPro" id="IPR038729">
    <property type="entry name" value="Rad50/SbcC_AAA"/>
</dbReference>
<evidence type="ECO:0000259" key="2">
    <source>
        <dbReference type="Pfam" id="PF13476"/>
    </source>
</evidence>
<dbReference type="AlphaFoldDB" id="A0A369KV64"/>
<feature type="domain" description="Rad50/SbcC-type AAA" evidence="2">
    <location>
        <begin position="5"/>
        <end position="253"/>
    </location>
</feature>
<keyword evidence="4" id="KW-1185">Reference proteome</keyword>
<reference evidence="3" key="1">
    <citation type="submission" date="2018-04" db="EMBL/GenBank/DDBJ databases">
        <title>Draft genome sequence of the Candidatus Spirobacillus cienkowskii, a pathogen of freshwater Daphnia species, reconstructed from hemolymph metagenomic reads.</title>
        <authorList>
            <person name="Bresciani L."/>
            <person name="Lemos L.N."/>
            <person name="Wale N."/>
            <person name="Lin J.Y."/>
            <person name="Fernandes G.R."/>
            <person name="Duffy M.A."/>
            <person name="Rodrigues J.M."/>
        </authorList>
    </citation>
    <scope>NUCLEOTIDE SEQUENCE [LARGE SCALE GENOMIC DNA]</scope>
    <source>
        <strain evidence="3">Binning01</strain>
    </source>
</reference>
<comment type="caution">
    <text evidence="3">The sequence shown here is derived from an EMBL/GenBank/DDBJ whole genome shotgun (WGS) entry which is preliminary data.</text>
</comment>
<evidence type="ECO:0000256" key="1">
    <source>
        <dbReference type="SAM" id="Coils"/>
    </source>
</evidence>
<dbReference type="InterPro" id="IPR027417">
    <property type="entry name" value="P-loop_NTPase"/>
</dbReference>